<sequence>MRSRTDTPAGSAWGVFGSDDELGTLNHLTPERVRAAAGLVRTGEVITLDHPLDAFTPPLVPTRKPVRHTLFANNPCHRDEYLDSFYTQSSSQLDGFRHIGHPEAGFYNGADPARFVEGEPFLGINRFTEHGIVGRGVLIDVDRYLKDRGSPIDHAAGEAIPITAVAEATRAQGTELRVGDILMIRTGWAHYHLHQRSLEERRSAGPIRASGLEAGHDTVEWLWDNRFSVVATDNFAVEAWPAPPTSPFVTDSERRGDIARDGHTGLMHRVLIPLLGMVLGELWDLDALATRCAADGRWDCMVVCAPLHLTGGAGSPSNTVAIR</sequence>
<evidence type="ECO:0008006" key="3">
    <source>
        <dbReference type="Google" id="ProtNLM"/>
    </source>
</evidence>
<dbReference type="Gene3D" id="3.50.30.50">
    <property type="entry name" value="Putative cyclase"/>
    <property type="match status" value="1"/>
</dbReference>
<comment type="caution">
    <text evidence="1">The sequence shown here is derived from an EMBL/GenBank/DDBJ whole genome shotgun (WGS) entry which is preliminary data.</text>
</comment>
<dbReference type="EMBL" id="LFNT01000037">
    <property type="protein sequence ID" value="KMS71393.1"/>
    <property type="molecule type" value="Genomic_DNA"/>
</dbReference>
<dbReference type="AlphaFoldDB" id="A0A0J7Z880"/>
<dbReference type="InterPro" id="IPR007325">
    <property type="entry name" value="KFase/CYL"/>
</dbReference>
<dbReference type="Proteomes" id="UP000037432">
    <property type="component" value="Unassembled WGS sequence"/>
</dbReference>
<name>A0A0J7Z880_STRVR</name>
<dbReference type="Pfam" id="PF04199">
    <property type="entry name" value="Cyclase"/>
    <property type="match status" value="1"/>
</dbReference>
<dbReference type="InterPro" id="IPR037175">
    <property type="entry name" value="KFase_sf"/>
</dbReference>
<dbReference type="PANTHER" id="PTHR34861">
    <property type="match status" value="1"/>
</dbReference>
<evidence type="ECO:0000313" key="2">
    <source>
        <dbReference type="Proteomes" id="UP000037432"/>
    </source>
</evidence>
<dbReference type="SUPFAM" id="SSF102198">
    <property type="entry name" value="Putative cyclase"/>
    <property type="match status" value="1"/>
</dbReference>
<evidence type="ECO:0000313" key="1">
    <source>
        <dbReference type="EMBL" id="KMS71393.1"/>
    </source>
</evidence>
<accession>A0A0J7Z880</accession>
<dbReference type="PATRIC" id="fig|1938.3.peg.6258"/>
<proteinExistence type="predicted"/>
<dbReference type="GO" id="GO:0019441">
    <property type="term" value="P:L-tryptophan catabolic process to kynurenine"/>
    <property type="evidence" value="ECO:0007669"/>
    <property type="project" value="InterPro"/>
</dbReference>
<gene>
    <name evidence="1" type="ORF">ACM01_27585</name>
</gene>
<dbReference type="GO" id="GO:0004061">
    <property type="term" value="F:arylformamidase activity"/>
    <property type="evidence" value="ECO:0007669"/>
    <property type="project" value="InterPro"/>
</dbReference>
<organism evidence="1 2">
    <name type="scientific">Streptomyces viridochromogenes</name>
    <dbReference type="NCBI Taxonomy" id="1938"/>
    <lineage>
        <taxon>Bacteria</taxon>
        <taxon>Bacillati</taxon>
        <taxon>Actinomycetota</taxon>
        <taxon>Actinomycetes</taxon>
        <taxon>Kitasatosporales</taxon>
        <taxon>Streptomycetaceae</taxon>
        <taxon>Streptomyces</taxon>
    </lineage>
</organism>
<protein>
    <recommendedName>
        <fullName evidence="3">Cyclase</fullName>
    </recommendedName>
</protein>
<dbReference type="PANTHER" id="PTHR34861:SF10">
    <property type="entry name" value="CYCLASE"/>
    <property type="match status" value="1"/>
</dbReference>
<reference evidence="1 2" key="1">
    <citation type="submission" date="2015-06" db="EMBL/GenBank/DDBJ databases">
        <authorList>
            <person name="Ju K.-S."/>
            <person name="Doroghazi J.R."/>
            <person name="Metcalf W.W."/>
        </authorList>
    </citation>
    <scope>NUCLEOTIDE SEQUENCE [LARGE SCALE GENOMIC DNA]</scope>
    <source>
        <strain evidence="1 2">NRRL 3414</strain>
    </source>
</reference>